<evidence type="ECO:0000313" key="1">
    <source>
        <dbReference type="EMBL" id="KAL0004694.1"/>
    </source>
</evidence>
<name>A0AAW2D301_9ROSI</name>
<sequence>MAGNIPVKYNPANPFANAMQMGDMFKYNNNNNQFFVNYPLAPPIGPEMGSSRESAFVSTFTVVKRRQH</sequence>
<evidence type="ECO:0000313" key="2">
    <source>
        <dbReference type="Proteomes" id="UP001459277"/>
    </source>
</evidence>
<gene>
    <name evidence="1" type="ORF">SO802_012255</name>
</gene>
<dbReference type="Proteomes" id="UP001459277">
    <property type="component" value="Unassembled WGS sequence"/>
</dbReference>
<reference evidence="1 2" key="1">
    <citation type="submission" date="2024-01" db="EMBL/GenBank/DDBJ databases">
        <title>A telomere-to-telomere, gap-free genome of sweet tea (Lithocarpus litseifolius).</title>
        <authorList>
            <person name="Zhou J."/>
        </authorList>
    </citation>
    <scope>NUCLEOTIDE SEQUENCE [LARGE SCALE GENOMIC DNA]</scope>
    <source>
        <strain evidence="1">Zhou-2022a</strain>
        <tissue evidence="1">Leaf</tissue>
    </source>
</reference>
<protein>
    <submittedName>
        <fullName evidence="1">Uncharacterized protein</fullName>
    </submittedName>
</protein>
<accession>A0AAW2D301</accession>
<comment type="caution">
    <text evidence="1">The sequence shown here is derived from an EMBL/GenBank/DDBJ whole genome shotgun (WGS) entry which is preliminary data.</text>
</comment>
<dbReference type="AlphaFoldDB" id="A0AAW2D301"/>
<organism evidence="1 2">
    <name type="scientific">Lithocarpus litseifolius</name>
    <dbReference type="NCBI Taxonomy" id="425828"/>
    <lineage>
        <taxon>Eukaryota</taxon>
        <taxon>Viridiplantae</taxon>
        <taxon>Streptophyta</taxon>
        <taxon>Embryophyta</taxon>
        <taxon>Tracheophyta</taxon>
        <taxon>Spermatophyta</taxon>
        <taxon>Magnoliopsida</taxon>
        <taxon>eudicotyledons</taxon>
        <taxon>Gunneridae</taxon>
        <taxon>Pentapetalae</taxon>
        <taxon>rosids</taxon>
        <taxon>fabids</taxon>
        <taxon>Fagales</taxon>
        <taxon>Fagaceae</taxon>
        <taxon>Lithocarpus</taxon>
    </lineage>
</organism>
<dbReference type="EMBL" id="JAZDWU010000004">
    <property type="protein sequence ID" value="KAL0004694.1"/>
    <property type="molecule type" value="Genomic_DNA"/>
</dbReference>
<keyword evidence="2" id="KW-1185">Reference proteome</keyword>
<proteinExistence type="predicted"/>